<keyword evidence="3" id="KW-0732">Signal</keyword>
<evidence type="ECO:0000259" key="4">
    <source>
        <dbReference type="Pfam" id="PF00561"/>
    </source>
</evidence>
<accession>A0A6C1KCY7</accession>
<feature type="region of interest" description="Disordered" evidence="2">
    <location>
        <begin position="825"/>
        <end position="845"/>
    </location>
</feature>
<reference evidence="5 6" key="1">
    <citation type="submission" date="2019-05" db="EMBL/GenBank/DDBJ databases">
        <authorList>
            <person name="Zhou X."/>
        </authorList>
    </citation>
    <scope>NUCLEOTIDE SEQUENCE [LARGE SCALE GENOMIC DNA]</scope>
    <source>
        <strain evidence="5 6">DSM 432</strain>
    </source>
</reference>
<evidence type="ECO:0000313" key="5">
    <source>
        <dbReference type="EMBL" id="TLX42002.1"/>
    </source>
</evidence>
<feature type="chain" id="PRO_5025381378" evidence="3">
    <location>
        <begin position="21"/>
        <end position="845"/>
    </location>
</feature>
<protein>
    <submittedName>
        <fullName evidence="5">Alpha/beta fold hydrolase</fullName>
    </submittedName>
</protein>
<feature type="compositionally biased region" description="Low complexity" evidence="2">
    <location>
        <begin position="826"/>
        <end position="845"/>
    </location>
</feature>
<organism evidence="5 6">
    <name type="scientific">Xanthobacter autotrophicus</name>
    <dbReference type="NCBI Taxonomy" id="280"/>
    <lineage>
        <taxon>Bacteria</taxon>
        <taxon>Pseudomonadati</taxon>
        <taxon>Pseudomonadota</taxon>
        <taxon>Alphaproteobacteria</taxon>
        <taxon>Hyphomicrobiales</taxon>
        <taxon>Xanthobacteraceae</taxon>
        <taxon>Xanthobacter</taxon>
    </lineage>
</organism>
<evidence type="ECO:0000256" key="3">
    <source>
        <dbReference type="SAM" id="SignalP"/>
    </source>
</evidence>
<dbReference type="EMBL" id="VAUP01000031">
    <property type="protein sequence ID" value="TLX42002.1"/>
    <property type="molecule type" value="Genomic_DNA"/>
</dbReference>
<dbReference type="GO" id="GO:0009092">
    <property type="term" value="P:homoserine metabolic process"/>
    <property type="evidence" value="ECO:0007669"/>
    <property type="project" value="TreeGrafter"/>
</dbReference>
<dbReference type="RefSeq" id="WP_138400143.1">
    <property type="nucleotide sequence ID" value="NZ_JBAFVI010000010.1"/>
</dbReference>
<evidence type="ECO:0000256" key="2">
    <source>
        <dbReference type="SAM" id="MobiDB-lite"/>
    </source>
</evidence>
<dbReference type="PANTHER" id="PTHR32268">
    <property type="entry name" value="HOMOSERINE O-ACETYLTRANSFERASE"/>
    <property type="match status" value="1"/>
</dbReference>
<gene>
    <name evidence="5" type="ORF">FBQ73_14125</name>
</gene>
<dbReference type="InterPro" id="IPR008220">
    <property type="entry name" value="HAT_MetX-like"/>
</dbReference>
<dbReference type="SUPFAM" id="SSF53474">
    <property type="entry name" value="alpha/beta-Hydrolases"/>
    <property type="match status" value="2"/>
</dbReference>
<dbReference type="GO" id="GO:0009086">
    <property type="term" value="P:methionine biosynthetic process"/>
    <property type="evidence" value="ECO:0007669"/>
    <property type="project" value="TreeGrafter"/>
</dbReference>
<dbReference type="GeneID" id="95774591"/>
<dbReference type="GO" id="GO:0004414">
    <property type="term" value="F:homoserine O-acetyltransferase activity"/>
    <property type="evidence" value="ECO:0007669"/>
    <property type="project" value="TreeGrafter"/>
</dbReference>
<dbReference type="InterPro" id="IPR000073">
    <property type="entry name" value="AB_hydrolase_1"/>
</dbReference>
<dbReference type="Proteomes" id="UP000305131">
    <property type="component" value="Unassembled WGS sequence"/>
</dbReference>
<dbReference type="GO" id="GO:0016787">
    <property type="term" value="F:hydrolase activity"/>
    <property type="evidence" value="ECO:0007669"/>
    <property type="project" value="UniProtKB-KW"/>
</dbReference>
<dbReference type="InterPro" id="IPR029058">
    <property type="entry name" value="AB_hydrolase_fold"/>
</dbReference>
<feature type="signal peptide" evidence="3">
    <location>
        <begin position="1"/>
        <end position="20"/>
    </location>
</feature>
<evidence type="ECO:0000256" key="1">
    <source>
        <dbReference type="ARBA" id="ARBA00022679"/>
    </source>
</evidence>
<dbReference type="PANTHER" id="PTHR32268:SF11">
    <property type="entry name" value="HOMOSERINE O-ACETYLTRANSFERASE"/>
    <property type="match status" value="1"/>
</dbReference>
<keyword evidence="5" id="KW-0378">Hydrolase</keyword>
<proteinExistence type="predicted"/>
<dbReference type="OrthoDB" id="9800754at2"/>
<dbReference type="AlphaFoldDB" id="A0A6C1KCY7"/>
<sequence length="845" mass="93040">MRHAFAIGLALLAQLVAAEAQTPAKSPAQSQSSSAPKFEPLKITPICSQERLCHLKTFYDIGNFKIGGTYDLAAPEKWANGGEGGTTLEQLGAGPLRTAYIALGTPIRNAAGEITNAVIINSFYSGDATDMYAQWVEGTALSGGSVIGPGRAIDTNQYYVVILDALGLWGTSKPSEGLGQKFPQYSYQDMVQANYRMLRDHLKVARAALVTGASMGATQTYVWGVMHPDFMNGLLPIGGTSQSDGGDPVGNWTFQLMSAAIESDPQWRATGGNYYNLPKDKHPNQGVAFGWSVLLLTGFDFQFRSQQDWAKVQPDVFYWNPPTPQAGASVNKRALLFDAVDLLWRNRAGETYNINDQLKRITARTLVMHIDNDQWLTFDRAKRTVDLVPGADFVHEKSPVAHYGVFSILKNREFDPTVAGFLSDVSRLTRDRGLVAKTYRTPSVAANITPDKSFWNSFVTYPFPVKKTTAKDSRGIAWDIGYMDEYAGTAPNPDVLVIIHGKGAFGGHYGNIMRIALERGLRVIAVDLPHYGMSGPGNLDRSPARTMQEMREVVHEVVVNQLKVPKAAYLGHSMGGQIVLGYALTWPDAVTKLILEAPAGLEEYPREVTVAPGKKLDLFDPAYAHDFDKWKATWDQTGLREREKNLTAQQIDDFFHFRSRDPVTGAVTPQRSGYFLRDSEYARLHTAQRIGMIKGDPRELQQWVDVFIFDIYAMVAELQEKDPASLYKRLTDIKIPIFLAFGDKEPFIPGYAFNGLNDLSRQLILPFMRRMDAAGGDVRVKVYPGTAHFIHTDEPVAFAEDVVDFVETGRVPTASAASVDRLIHGAPSDASPQAATAAAPTGLNK</sequence>
<comment type="caution">
    <text evidence="5">The sequence shown here is derived from an EMBL/GenBank/DDBJ whole genome shotgun (WGS) entry which is preliminary data.</text>
</comment>
<dbReference type="PRINTS" id="PR00111">
    <property type="entry name" value="ABHYDROLASE"/>
</dbReference>
<evidence type="ECO:0000313" key="6">
    <source>
        <dbReference type="Proteomes" id="UP000305131"/>
    </source>
</evidence>
<dbReference type="Pfam" id="PF00561">
    <property type="entry name" value="Abhydrolase_1"/>
    <property type="match status" value="1"/>
</dbReference>
<dbReference type="Gene3D" id="3.40.50.1820">
    <property type="entry name" value="alpha/beta hydrolase"/>
    <property type="match status" value="2"/>
</dbReference>
<feature type="domain" description="AB hydrolase-1" evidence="4">
    <location>
        <begin position="495"/>
        <end position="794"/>
    </location>
</feature>
<name>A0A6C1KCY7_XANAU</name>
<keyword evidence="1" id="KW-0808">Transferase</keyword>